<gene>
    <name evidence="3" type="ORF">FHP25_24310</name>
</gene>
<dbReference type="Gene3D" id="3.40.50.12370">
    <property type="match status" value="1"/>
</dbReference>
<reference evidence="3 4" key="1">
    <citation type="submission" date="2019-06" db="EMBL/GenBank/DDBJ databases">
        <title>New taxonomy in bacterial strain CC-CFT640, isolated from vineyard.</title>
        <authorList>
            <person name="Lin S.-Y."/>
            <person name="Tsai C.-F."/>
            <person name="Young C.-C."/>
        </authorList>
    </citation>
    <scope>NUCLEOTIDE SEQUENCE [LARGE SCALE GENOMIC DNA]</scope>
    <source>
        <strain evidence="3 4">CC-CFT640</strain>
    </source>
</reference>
<dbReference type="PRINTS" id="PR01438">
    <property type="entry name" value="UNVRSLSTRESS"/>
</dbReference>
<dbReference type="InterPro" id="IPR006016">
    <property type="entry name" value="UspA"/>
</dbReference>
<dbReference type="OrthoDB" id="9804721at2"/>
<evidence type="ECO:0000259" key="2">
    <source>
        <dbReference type="Pfam" id="PF00582"/>
    </source>
</evidence>
<feature type="domain" description="UspA" evidence="2">
    <location>
        <begin position="276"/>
        <end position="342"/>
    </location>
</feature>
<keyword evidence="4" id="KW-1185">Reference proteome</keyword>
<evidence type="ECO:0000256" key="1">
    <source>
        <dbReference type="ARBA" id="ARBA00008791"/>
    </source>
</evidence>
<dbReference type="InterPro" id="IPR006015">
    <property type="entry name" value="Universal_stress_UspA"/>
</dbReference>
<dbReference type="AlphaFoldDB" id="A0A5C8PG76"/>
<dbReference type="Proteomes" id="UP000321638">
    <property type="component" value="Unassembled WGS sequence"/>
</dbReference>
<dbReference type="EMBL" id="VDUZ01000031">
    <property type="protein sequence ID" value="TXL72680.1"/>
    <property type="molecule type" value="Genomic_DNA"/>
</dbReference>
<comment type="caution">
    <text evidence="3">The sequence shown here is derived from an EMBL/GenBank/DDBJ whole genome shotgun (WGS) entry which is preliminary data.</text>
</comment>
<sequence length="344" mass="36275">MTAAADLSSIADTGGLNSSSAQQRGYLGCRVSVVSESIARFSAAYGWGSWCAGTQVFRAAIHGEDQIDRTKEAAGMSLRTLLVHADTDEQLMNRVTLAAGLARAHDAKLIVAFPLQAPLDVTFYSEYVAVETIQALIGAEQQRAADVRAKVADRLAGEGISWQWRTCDGGAQNTLPRIGAVADVIVMGQGAVDTHASLVAAVALTAGRPVLCMPNGARFESCGKRILLAWNGSRESARAAHDVLPFLKGADQVVVFTAGRITGHDASVADIAAYFAAHGTRIEVRHAMLAEVDTGTGILQAAAESDADMIAMGAYGHSRLREWVFGGTTRTILTAMTIPVLLSH</sequence>
<proteinExistence type="inferred from homology"/>
<dbReference type="SUPFAM" id="SSF52402">
    <property type="entry name" value="Adenine nucleotide alpha hydrolases-like"/>
    <property type="match status" value="2"/>
</dbReference>
<comment type="similarity">
    <text evidence="1">Belongs to the universal stress protein A family.</text>
</comment>
<dbReference type="CDD" id="cd00293">
    <property type="entry name" value="USP-like"/>
    <property type="match status" value="1"/>
</dbReference>
<accession>A0A5C8PG76</accession>
<organism evidence="3 4">
    <name type="scientific">Vineibacter terrae</name>
    <dbReference type="NCBI Taxonomy" id="2586908"/>
    <lineage>
        <taxon>Bacteria</taxon>
        <taxon>Pseudomonadati</taxon>
        <taxon>Pseudomonadota</taxon>
        <taxon>Alphaproteobacteria</taxon>
        <taxon>Hyphomicrobiales</taxon>
        <taxon>Vineibacter</taxon>
    </lineage>
</organism>
<dbReference type="Pfam" id="PF00582">
    <property type="entry name" value="Usp"/>
    <property type="match status" value="1"/>
</dbReference>
<evidence type="ECO:0000313" key="4">
    <source>
        <dbReference type="Proteomes" id="UP000321638"/>
    </source>
</evidence>
<dbReference type="PANTHER" id="PTHR46268:SF15">
    <property type="entry name" value="UNIVERSAL STRESS PROTEIN HP_0031"/>
    <property type="match status" value="1"/>
</dbReference>
<protein>
    <submittedName>
        <fullName evidence="3">Universal stress protein</fullName>
    </submittedName>
</protein>
<evidence type="ECO:0000313" key="3">
    <source>
        <dbReference type="EMBL" id="TXL72680.1"/>
    </source>
</evidence>
<dbReference type="PANTHER" id="PTHR46268">
    <property type="entry name" value="STRESS RESPONSE PROTEIN NHAX"/>
    <property type="match status" value="1"/>
</dbReference>
<name>A0A5C8PG76_9HYPH</name>